<protein>
    <submittedName>
        <fullName evidence="1">Uncharacterized protein</fullName>
    </submittedName>
</protein>
<proteinExistence type="predicted"/>
<organism evidence="1">
    <name type="scientific">bioreactor metagenome</name>
    <dbReference type="NCBI Taxonomy" id="1076179"/>
    <lineage>
        <taxon>unclassified sequences</taxon>
        <taxon>metagenomes</taxon>
        <taxon>ecological metagenomes</taxon>
    </lineage>
</organism>
<comment type="caution">
    <text evidence="1">The sequence shown here is derived from an EMBL/GenBank/DDBJ whole genome shotgun (WGS) entry which is preliminary data.</text>
</comment>
<evidence type="ECO:0000313" key="1">
    <source>
        <dbReference type="EMBL" id="MPN09314.1"/>
    </source>
</evidence>
<dbReference type="EMBL" id="VSSQ01055414">
    <property type="protein sequence ID" value="MPN09314.1"/>
    <property type="molecule type" value="Genomic_DNA"/>
</dbReference>
<gene>
    <name evidence="1" type="ORF">SDC9_156603</name>
</gene>
<reference evidence="1" key="1">
    <citation type="submission" date="2019-08" db="EMBL/GenBank/DDBJ databases">
        <authorList>
            <person name="Kucharzyk K."/>
            <person name="Murdoch R.W."/>
            <person name="Higgins S."/>
            <person name="Loffler F."/>
        </authorList>
    </citation>
    <scope>NUCLEOTIDE SEQUENCE</scope>
</reference>
<sequence length="126" mass="14291">MECRTLDSGSGKTAKRGFDRPDKIRLHRLGGIQDIVCQRRFQNASRLNDFKALLKGGAFRVRNGVILFPMQFDRLEIFQVGAFEQTRGRQTGARGGKAETELRVIIAQADDILNGFRIRHFEVSPE</sequence>
<accession>A0A645F9R9</accession>
<dbReference type="AlphaFoldDB" id="A0A645F9R9"/>
<name>A0A645F9R9_9ZZZZ</name>